<dbReference type="Pfam" id="PF00750">
    <property type="entry name" value="tRNA-synt_1d"/>
    <property type="match status" value="1"/>
</dbReference>
<dbReference type="PRINTS" id="PR01038">
    <property type="entry name" value="TRNASYNTHARG"/>
</dbReference>
<evidence type="ECO:0000256" key="2">
    <source>
        <dbReference type="ARBA" id="ARBA00022490"/>
    </source>
</evidence>
<feature type="domain" description="Arginyl tRNA synthetase N-terminal" evidence="12">
    <location>
        <begin position="5"/>
        <end position="90"/>
    </location>
</feature>
<evidence type="ECO:0000256" key="1">
    <source>
        <dbReference type="ARBA" id="ARBA00005594"/>
    </source>
</evidence>
<comment type="similarity">
    <text evidence="1 9 10">Belongs to the class-I aminoacyl-tRNA synthetase family.</text>
</comment>
<keyword evidence="4 9" id="KW-0547">Nucleotide-binding</keyword>
<dbReference type="HAMAP" id="MF_00123">
    <property type="entry name" value="Arg_tRNA_synth"/>
    <property type="match status" value="1"/>
</dbReference>
<comment type="subcellular location">
    <subcellularLocation>
        <location evidence="9">Cytoplasm</location>
    </subcellularLocation>
</comment>
<dbReference type="InterPro" id="IPR001278">
    <property type="entry name" value="Arg-tRNA-ligase"/>
</dbReference>
<dbReference type="SMART" id="SM00836">
    <property type="entry name" value="DALR_1"/>
    <property type="match status" value="1"/>
</dbReference>
<dbReference type="NCBIfam" id="TIGR00456">
    <property type="entry name" value="argS"/>
    <property type="match status" value="1"/>
</dbReference>
<dbReference type="Pfam" id="PF05746">
    <property type="entry name" value="DALR_1"/>
    <property type="match status" value="1"/>
</dbReference>
<comment type="subunit">
    <text evidence="9">Monomer.</text>
</comment>
<dbReference type="EC" id="6.1.1.19" evidence="9"/>
<evidence type="ECO:0000256" key="5">
    <source>
        <dbReference type="ARBA" id="ARBA00022840"/>
    </source>
</evidence>
<proteinExistence type="inferred from homology"/>
<dbReference type="Gene3D" id="3.40.50.620">
    <property type="entry name" value="HUPs"/>
    <property type="match status" value="1"/>
</dbReference>
<dbReference type="SUPFAM" id="SSF52374">
    <property type="entry name" value="Nucleotidylyl transferase"/>
    <property type="match status" value="1"/>
</dbReference>
<keyword evidence="5 9" id="KW-0067">ATP-binding</keyword>
<evidence type="ECO:0000313" key="13">
    <source>
        <dbReference type="EMBL" id="MDX8418029.1"/>
    </source>
</evidence>
<accession>A0ABU4WP14</accession>
<dbReference type="Proteomes" id="UP001285244">
    <property type="component" value="Unassembled WGS sequence"/>
</dbReference>
<comment type="caution">
    <text evidence="13">The sequence shown here is derived from an EMBL/GenBank/DDBJ whole genome shotgun (WGS) entry which is preliminary data.</text>
</comment>
<keyword evidence="6 9" id="KW-0648">Protein biosynthesis</keyword>
<dbReference type="PROSITE" id="PS00178">
    <property type="entry name" value="AA_TRNA_LIGASE_I"/>
    <property type="match status" value="1"/>
</dbReference>
<keyword evidence="7 9" id="KW-0030">Aminoacyl-tRNA synthetase</keyword>
<reference evidence="13 14" key="1">
    <citation type="submission" date="2022-03" db="EMBL/GenBank/DDBJ databases">
        <title>Novel taxa within the pig intestine.</title>
        <authorList>
            <person name="Wylensek D."/>
            <person name="Bishof K."/>
            <person name="Afrizal A."/>
            <person name="Clavel T."/>
        </authorList>
    </citation>
    <scope>NUCLEOTIDE SEQUENCE [LARGE SCALE GENOMIC DNA]</scope>
    <source>
        <strain evidence="13 14">Cla-KB-P134</strain>
    </source>
</reference>
<dbReference type="Gene3D" id="3.30.1360.70">
    <property type="entry name" value="Arginyl tRNA synthetase N-terminal domain"/>
    <property type="match status" value="1"/>
</dbReference>
<dbReference type="GO" id="GO:0004814">
    <property type="term" value="F:arginine-tRNA ligase activity"/>
    <property type="evidence" value="ECO:0007669"/>
    <property type="project" value="UniProtKB-EC"/>
</dbReference>
<keyword evidence="3 9" id="KW-0436">Ligase</keyword>
<dbReference type="Pfam" id="PF03485">
    <property type="entry name" value="Arg_tRNA_synt_N"/>
    <property type="match status" value="1"/>
</dbReference>
<sequence>MSIETELKQMLQTAVQSAFAIELPLEKIIIETPKTKDHGDYASNVAMQLTRQLHTNPREIAKNIVDASDLSKANVSQIEIAGPGFLNFTLSKDRFSQVITDILEQKEKYGQQPANGIKVDLEYVSANPTGSLHLGHARGAAWGDSCARIMKKAGYDVTREYYVNDAGNQIHNLALSLNARYRQAHGIETEIGKDGYMGEDVKKEGYRLAKEYPNTYLEPTKENLDFFRQKGIAFELDKIKRDLDEYRVHFDVWTSEQKLRDSGAVEKAVDIIRDKGYTYEAEGALWFKTTAFGDDKDRVLRKKDGSLTYLVPDIACHNQKFERGYDEIVDFFGADHHGYIPRLKASMEALGHDSSHLHVDIIQMVRLVSNGEEMKMSKRLGNATTIHELVQSVGVDAARYFFVARALDSHLDFDVDLATKKSNENPVYYAQYAHARMCSIQKQAQDIALADHFELLTDEKEIELMKTLQEFNHVIVESAKTRQVHKMCHYIHDLASHFHSFYNACKVIDHDHLDLSSQRLALVKATQTVLANALDCIGVTAVESM</sequence>
<dbReference type="InterPro" id="IPR005148">
    <property type="entry name" value="Arg-tRNA-synth_N"/>
</dbReference>
<comment type="catalytic activity">
    <reaction evidence="8 9">
        <text>tRNA(Arg) + L-arginine + ATP = L-arginyl-tRNA(Arg) + AMP + diphosphate</text>
        <dbReference type="Rhea" id="RHEA:20301"/>
        <dbReference type="Rhea" id="RHEA-COMP:9658"/>
        <dbReference type="Rhea" id="RHEA-COMP:9673"/>
        <dbReference type="ChEBI" id="CHEBI:30616"/>
        <dbReference type="ChEBI" id="CHEBI:32682"/>
        <dbReference type="ChEBI" id="CHEBI:33019"/>
        <dbReference type="ChEBI" id="CHEBI:78442"/>
        <dbReference type="ChEBI" id="CHEBI:78513"/>
        <dbReference type="ChEBI" id="CHEBI:456215"/>
        <dbReference type="EC" id="6.1.1.19"/>
    </reaction>
</comment>
<dbReference type="InterPro" id="IPR035684">
    <property type="entry name" value="ArgRS_core"/>
</dbReference>
<dbReference type="Gene3D" id="1.10.730.10">
    <property type="entry name" value="Isoleucyl-tRNA Synthetase, Domain 1"/>
    <property type="match status" value="1"/>
</dbReference>
<name>A0ABU4WP14_9FIRM</name>
<feature type="short sequence motif" description="'HIGH' region" evidence="9">
    <location>
        <begin position="126"/>
        <end position="136"/>
    </location>
</feature>
<dbReference type="SUPFAM" id="SSF47323">
    <property type="entry name" value="Anticodon-binding domain of a subclass of class I aminoacyl-tRNA synthetases"/>
    <property type="match status" value="1"/>
</dbReference>
<evidence type="ECO:0000256" key="7">
    <source>
        <dbReference type="ARBA" id="ARBA00023146"/>
    </source>
</evidence>
<organism evidence="13 14">
    <name type="scientific">Absicoccus intestinalis</name>
    <dbReference type="NCBI Taxonomy" id="2926319"/>
    <lineage>
        <taxon>Bacteria</taxon>
        <taxon>Bacillati</taxon>
        <taxon>Bacillota</taxon>
        <taxon>Erysipelotrichia</taxon>
        <taxon>Erysipelotrichales</taxon>
        <taxon>Erysipelotrichaceae</taxon>
        <taxon>Absicoccus</taxon>
    </lineage>
</organism>
<dbReference type="RefSeq" id="WP_320326291.1">
    <property type="nucleotide sequence ID" value="NZ_JALBUS010000016.1"/>
</dbReference>
<dbReference type="InterPro" id="IPR008909">
    <property type="entry name" value="DALR_anticod-bd"/>
</dbReference>
<evidence type="ECO:0000256" key="4">
    <source>
        <dbReference type="ARBA" id="ARBA00022741"/>
    </source>
</evidence>
<keyword evidence="2 9" id="KW-0963">Cytoplasm</keyword>
<evidence type="ECO:0000256" key="8">
    <source>
        <dbReference type="ARBA" id="ARBA00049339"/>
    </source>
</evidence>
<dbReference type="InterPro" id="IPR014729">
    <property type="entry name" value="Rossmann-like_a/b/a_fold"/>
</dbReference>
<dbReference type="EMBL" id="JALBUS010000016">
    <property type="protein sequence ID" value="MDX8418029.1"/>
    <property type="molecule type" value="Genomic_DNA"/>
</dbReference>
<evidence type="ECO:0000259" key="12">
    <source>
        <dbReference type="SMART" id="SM01016"/>
    </source>
</evidence>
<gene>
    <name evidence="9 13" type="primary">argS</name>
    <name evidence="13" type="ORF">MOZ64_09305</name>
</gene>
<protein>
    <recommendedName>
        <fullName evidence="9">Arginine--tRNA ligase</fullName>
        <ecNumber evidence="9">6.1.1.19</ecNumber>
    </recommendedName>
    <alternativeName>
        <fullName evidence="9">Arginyl-tRNA synthetase</fullName>
        <shortName evidence="9">ArgRS</shortName>
    </alternativeName>
</protein>
<evidence type="ECO:0000313" key="14">
    <source>
        <dbReference type="Proteomes" id="UP001285244"/>
    </source>
</evidence>
<dbReference type="SUPFAM" id="SSF55190">
    <property type="entry name" value="Arginyl-tRNA synthetase (ArgRS), N-terminal 'additional' domain"/>
    <property type="match status" value="1"/>
</dbReference>
<dbReference type="PANTHER" id="PTHR11956">
    <property type="entry name" value="ARGINYL-TRNA SYNTHETASE"/>
    <property type="match status" value="1"/>
</dbReference>
<evidence type="ECO:0000256" key="3">
    <source>
        <dbReference type="ARBA" id="ARBA00022598"/>
    </source>
</evidence>
<feature type="domain" description="DALR anticodon binding" evidence="11">
    <location>
        <begin position="430"/>
        <end position="545"/>
    </location>
</feature>
<dbReference type="PANTHER" id="PTHR11956:SF5">
    <property type="entry name" value="ARGININE--TRNA LIGASE, CYTOPLASMIC"/>
    <property type="match status" value="1"/>
</dbReference>
<dbReference type="InterPro" id="IPR001412">
    <property type="entry name" value="aa-tRNA-synth_I_CS"/>
</dbReference>
<dbReference type="InterPro" id="IPR009080">
    <property type="entry name" value="tRNAsynth_Ia_anticodon-bd"/>
</dbReference>
<evidence type="ECO:0000259" key="11">
    <source>
        <dbReference type="SMART" id="SM00836"/>
    </source>
</evidence>
<evidence type="ECO:0000256" key="6">
    <source>
        <dbReference type="ARBA" id="ARBA00022917"/>
    </source>
</evidence>
<dbReference type="InterPro" id="IPR036695">
    <property type="entry name" value="Arg-tRNA-synth_N_sf"/>
</dbReference>
<evidence type="ECO:0000256" key="9">
    <source>
        <dbReference type="HAMAP-Rule" id="MF_00123"/>
    </source>
</evidence>
<dbReference type="SMART" id="SM01016">
    <property type="entry name" value="Arg_tRNA_synt_N"/>
    <property type="match status" value="1"/>
</dbReference>
<evidence type="ECO:0000256" key="10">
    <source>
        <dbReference type="RuleBase" id="RU363038"/>
    </source>
</evidence>
<keyword evidence="14" id="KW-1185">Reference proteome</keyword>
<dbReference type="CDD" id="cd00671">
    <property type="entry name" value="ArgRS_core"/>
    <property type="match status" value="1"/>
</dbReference>